<dbReference type="EMBL" id="AWFG01000041">
    <property type="protein sequence ID" value="KCZ56810.1"/>
    <property type="molecule type" value="Genomic_DNA"/>
</dbReference>
<sequence>MEGIGMIGIVVVSHGKLARELVAATEHVVGEQPCFRSISIEVEDDIEARRDQIRETAKSCDSGRGVIILTDMFGGTPSNLAMSIMSAGNIEVLSGVNLPMLIKLAEVRETLSLPEASKVAAEAGRKYISIASELLAKTS</sequence>
<keyword evidence="10" id="KW-1185">Reference proteome</keyword>
<evidence type="ECO:0000256" key="7">
    <source>
        <dbReference type="ARBA" id="ARBA00022777"/>
    </source>
</evidence>
<keyword evidence="7" id="KW-0418">Kinase</keyword>
<organism evidence="9 10">
    <name type="scientific">Hyphomonas chukchiensis</name>
    <dbReference type="NCBI Taxonomy" id="1280947"/>
    <lineage>
        <taxon>Bacteria</taxon>
        <taxon>Pseudomonadati</taxon>
        <taxon>Pseudomonadota</taxon>
        <taxon>Alphaproteobacteria</taxon>
        <taxon>Hyphomonadales</taxon>
        <taxon>Hyphomonadaceae</taxon>
        <taxon>Hyphomonas</taxon>
    </lineage>
</organism>
<dbReference type="GO" id="GO:0005737">
    <property type="term" value="C:cytoplasm"/>
    <property type="evidence" value="ECO:0007669"/>
    <property type="project" value="UniProtKB-SubCell"/>
</dbReference>
<dbReference type="SUPFAM" id="SSF53062">
    <property type="entry name" value="PTS system fructose IIA component-like"/>
    <property type="match status" value="1"/>
</dbReference>
<keyword evidence="5" id="KW-0808">Transferase</keyword>
<keyword evidence="3" id="KW-0963">Cytoplasm</keyword>
<feature type="domain" description="PTS EIIA type-4" evidence="8">
    <location>
        <begin position="6"/>
        <end position="128"/>
    </location>
</feature>
<evidence type="ECO:0000259" key="8">
    <source>
        <dbReference type="PROSITE" id="PS51096"/>
    </source>
</evidence>
<evidence type="ECO:0000313" key="9">
    <source>
        <dbReference type="EMBL" id="KCZ56810.1"/>
    </source>
</evidence>
<gene>
    <name evidence="9" type="ORF">HY30_06735</name>
</gene>
<dbReference type="CDD" id="cd00006">
    <property type="entry name" value="PTS_IIA_man"/>
    <property type="match status" value="1"/>
</dbReference>
<dbReference type="AlphaFoldDB" id="A0A062UL18"/>
<evidence type="ECO:0000313" key="10">
    <source>
        <dbReference type="Proteomes" id="UP000027190"/>
    </source>
</evidence>
<evidence type="ECO:0000256" key="1">
    <source>
        <dbReference type="ARBA" id="ARBA00004496"/>
    </source>
</evidence>
<dbReference type="eggNOG" id="COG2893">
    <property type="taxonomic scope" value="Bacteria"/>
</dbReference>
<proteinExistence type="predicted"/>
<dbReference type="InterPro" id="IPR036662">
    <property type="entry name" value="PTS_EIIA_man-typ_sf"/>
</dbReference>
<reference evidence="9 10" key="1">
    <citation type="journal article" date="2014" name="Antonie Van Leeuwenhoek">
        <title>Hyphomonas beringensis sp. nov. and Hyphomonas chukchiensis sp. nov., isolated from surface seawater of the Bering Sea and Chukchi Sea.</title>
        <authorList>
            <person name="Li C."/>
            <person name="Lai Q."/>
            <person name="Li G."/>
            <person name="Dong C."/>
            <person name="Wang J."/>
            <person name="Liao Y."/>
            <person name="Shao Z."/>
        </authorList>
    </citation>
    <scope>NUCLEOTIDE SEQUENCE [LARGE SCALE GENOMIC DNA]</scope>
    <source>
        <strain evidence="9 10">BH-BN04-4</strain>
    </source>
</reference>
<dbReference type="Pfam" id="PF03610">
    <property type="entry name" value="EIIA-man"/>
    <property type="match status" value="1"/>
</dbReference>
<accession>A0A062UL18</accession>
<dbReference type="PATRIC" id="fig|1280947.3.peg.2698"/>
<dbReference type="PANTHER" id="PTHR33799:SF1">
    <property type="entry name" value="PTS SYSTEM MANNOSE-SPECIFIC EIIAB COMPONENT-RELATED"/>
    <property type="match status" value="1"/>
</dbReference>
<dbReference type="Proteomes" id="UP000027190">
    <property type="component" value="Unassembled WGS sequence"/>
</dbReference>
<dbReference type="PROSITE" id="PS51096">
    <property type="entry name" value="PTS_EIIA_TYPE_4"/>
    <property type="match status" value="1"/>
</dbReference>
<keyword evidence="4" id="KW-0762">Sugar transport</keyword>
<evidence type="ECO:0000256" key="4">
    <source>
        <dbReference type="ARBA" id="ARBA00022597"/>
    </source>
</evidence>
<dbReference type="GO" id="GO:0016301">
    <property type="term" value="F:kinase activity"/>
    <property type="evidence" value="ECO:0007669"/>
    <property type="project" value="UniProtKB-KW"/>
</dbReference>
<dbReference type="InterPro" id="IPR051471">
    <property type="entry name" value="Bacterial_PTS_sugar_comp"/>
</dbReference>
<protein>
    <recommendedName>
        <fullName evidence="8">PTS EIIA type-4 domain-containing protein</fullName>
    </recommendedName>
</protein>
<dbReference type="STRING" id="1280947.HY30_06735"/>
<keyword evidence="6" id="KW-0598">Phosphotransferase system</keyword>
<dbReference type="InterPro" id="IPR033887">
    <property type="entry name" value="PTS_IIA_man"/>
</dbReference>
<comment type="subcellular location">
    <subcellularLocation>
        <location evidence="1">Cytoplasm</location>
    </subcellularLocation>
</comment>
<evidence type="ECO:0000256" key="5">
    <source>
        <dbReference type="ARBA" id="ARBA00022679"/>
    </source>
</evidence>
<dbReference type="InterPro" id="IPR004701">
    <property type="entry name" value="PTS_EIIA_man-typ"/>
</dbReference>
<evidence type="ECO:0000256" key="6">
    <source>
        <dbReference type="ARBA" id="ARBA00022683"/>
    </source>
</evidence>
<evidence type="ECO:0000256" key="3">
    <source>
        <dbReference type="ARBA" id="ARBA00022490"/>
    </source>
</evidence>
<dbReference type="PANTHER" id="PTHR33799">
    <property type="entry name" value="PTS PERMEASE-RELATED-RELATED"/>
    <property type="match status" value="1"/>
</dbReference>
<comment type="caution">
    <text evidence="9">The sequence shown here is derived from an EMBL/GenBank/DDBJ whole genome shotgun (WGS) entry which is preliminary data.</text>
</comment>
<dbReference type="Gene3D" id="3.40.50.510">
    <property type="entry name" value="Phosphotransferase system, mannose-type IIA component"/>
    <property type="match status" value="1"/>
</dbReference>
<dbReference type="GO" id="GO:0009401">
    <property type="term" value="P:phosphoenolpyruvate-dependent sugar phosphotransferase system"/>
    <property type="evidence" value="ECO:0007669"/>
    <property type="project" value="UniProtKB-KW"/>
</dbReference>
<evidence type="ECO:0000256" key="2">
    <source>
        <dbReference type="ARBA" id="ARBA00022448"/>
    </source>
</evidence>
<name>A0A062UL18_9PROT</name>
<keyword evidence="2" id="KW-0813">Transport</keyword>
<dbReference type="GO" id="GO:0016020">
    <property type="term" value="C:membrane"/>
    <property type="evidence" value="ECO:0007669"/>
    <property type="project" value="InterPro"/>
</dbReference>